<organism evidence="1 2">
    <name type="scientific">Prunus yedoensis var. nudiflora</name>
    <dbReference type="NCBI Taxonomy" id="2094558"/>
    <lineage>
        <taxon>Eukaryota</taxon>
        <taxon>Viridiplantae</taxon>
        <taxon>Streptophyta</taxon>
        <taxon>Embryophyta</taxon>
        <taxon>Tracheophyta</taxon>
        <taxon>Spermatophyta</taxon>
        <taxon>Magnoliopsida</taxon>
        <taxon>eudicotyledons</taxon>
        <taxon>Gunneridae</taxon>
        <taxon>Pentapetalae</taxon>
        <taxon>rosids</taxon>
        <taxon>fabids</taxon>
        <taxon>Rosales</taxon>
        <taxon>Rosaceae</taxon>
        <taxon>Amygdaloideae</taxon>
        <taxon>Amygdaleae</taxon>
        <taxon>Prunus</taxon>
    </lineage>
</organism>
<sequence>MKILFQTYYENRARPLDRRNCSSIKKCGLRLVHEQDVEQLNQIMMMNQAINISITASPRNSADASASGSSQQKSLRCKKSYALAKGKSPPSVSQHYLYFYAAMYIHFAVM</sequence>
<gene>
    <name evidence="1" type="ORF">Pyn_18659</name>
</gene>
<keyword evidence="2" id="KW-1185">Reference proteome</keyword>
<protein>
    <submittedName>
        <fullName evidence="1">TMV resistance protein N-like</fullName>
    </submittedName>
</protein>
<reference evidence="1 2" key="1">
    <citation type="submission" date="2018-02" db="EMBL/GenBank/DDBJ databases">
        <title>Draft genome of wild Prunus yedoensis var. nudiflora.</title>
        <authorList>
            <person name="Baek S."/>
            <person name="Kim J.-H."/>
            <person name="Choi K."/>
            <person name="Kim G.-B."/>
            <person name="Cho A."/>
            <person name="Jang H."/>
            <person name="Shin C.-H."/>
            <person name="Yu H.-J."/>
            <person name="Mun J.-H."/>
        </authorList>
    </citation>
    <scope>NUCLEOTIDE SEQUENCE [LARGE SCALE GENOMIC DNA]</scope>
    <source>
        <strain evidence="2">cv. Jeju island</strain>
        <tissue evidence="1">Leaf</tissue>
    </source>
</reference>
<dbReference type="STRING" id="2094558.A0A314XP40"/>
<comment type="caution">
    <text evidence="1">The sequence shown here is derived from an EMBL/GenBank/DDBJ whole genome shotgun (WGS) entry which is preliminary data.</text>
</comment>
<dbReference type="Proteomes" id="UP000250321">
    <property type="component" value="Unassembled WGS sequence"/>
</dbReference>
<dbReference type="EMBL" id="PJQY01002405">
    <property type="protein sequence ID" value="PQP93978.1"/>
    <property type="molecule type" value="Genomic_DNA"/>
</dbReference>
<proteinExistence type="predicted"/>
<accession>A0A314XP40</accession>
<evidence type="ECO:0000313" key="2">
    <source>
        <dbReference type="Proteomes" id="UP000250321"/>
    </source>
</evidence>
<dbReference type="AlphaFoldDB" id="A0A314XP40"/>
<name>A0A314XP40_PRUYE</name>
<evidence type="ECO:0000313" key="1">
    <source>
        <dbReference type="EMBL" id="PQP93978.1"/>
    </source>
</evidence>